<feature type="compositionally biased region" description="Polar residues" evidence="1">
    <location>
        <begin position="100"/>
        <end position="109"/>
    </location>
</feature>
<evidence type="ECO:0000313" key="2">
    <source>
        <dbReference type="EMBL" id="KOO24296.1"/>
    </source>
</evidence>
<proteinExistence type="predicted"/>
<dbReference type="Proteomes" id="UP000037460">
    <property type="component" value="Unassembled WGS sequence"/>
</dbReference>
<evidence type="ECO:0000313" key="3">
    <source>
        <dbReference type="Proteomes" id="UP000037460"/>
    </source>
</evidence>
<reference evidence="3" key="1">
    <citation type="journal article" date="2015" name="PLoS Genet.">
        <title>Genome Sequence and Transcriptome Analyses of Chrysochromulina tobin: Metabolic Tools for Enhanced Algal Fitness in the Prominent Order Prymnesiales (Haptophyceae).</title>
        <authorList>
            <person name="Hovde B.T."/>
            <person name="Deodato C.R."/>
            <person name="Hunsperger H.M."/>
            <person name="Ryken S.A."/>
            <person name="Yost W."/>
            <person name="Jha R.K."/>
            <person name="Patterson J."/>
            <person name="Monnat R.J. Jr."/>
            <person name="Barlow S.B."/>
            <person name="Starkenburg S.R."/>
            <person name="Cattolico R.A."/>
        </authorList>
    </citation>
    <scope>NUCLEOTIDE SEQUENCE</scope>
    <source>
        <strain evidence="3">CCMP291</strain>
    </source>
</reference>
<keyword evidence="3" id="KW-1185">Reference proteome</keyword>
<accession>A0A0M0JCH4</accession>
<gene>
    <name evidence="2" type="ORF">Ctob_010600</name>
</gene>
<protein>
    <submittedName>
        <fullName evidence="2">Uncharacterized protein</fullName>
    </submittedName>
</protein>
<name>A0A0M0JCH4_9EUKA</name>
<feature type="compositionally biased region" description="Low complexity" evidence="1">
    <location>
        <begin position="110"/>
        <end position="125"/>
    </location>
</feature>
<dbReference type="EMBL" id="JWZX01003107">
    <property type="protein sequence ID" value="KOO24296.1"/>
    <property type="molecule type" value="Genomic_DNA"/>
</dbReference>
<dbReference type="AlphaFoldDB" id="A0A0M0JCH4"/>
<sequence>MSSYRLGDFFWGNLHRRERLELVCTHRDSLAADYFQTHASHSVQPRHTISSAGDAIAALASSAVRICSNCSLPLDIEASVALHLRGGTLSAAVHLQSATGGHCRQTSMHRSSPPARTSTSSPPRTLVRRAAATMSDAGTPPEST</sequence>
<feature type="region of interest" description="Disordered" evidence="1">
    <location>
        <begin position="100"/>
        <end position="144"/>
    </location>
</feature>
<evidence type="ECO:0000256" key="1">
    <source>
        <dbReference type="SAM" id="MobiDB-lite"/>
    </source>
</evidence>
<organism evidence="2 3">
    <name type="scientific">Chrysochromulina tobinii</name>
    <dbReference type="NCBI Taxonomy" id="1460289"/>
    <lineage>
        <taxon>Eukaryota</taxon>
        <taxon>Haptista</taxon>
        <taxon>Haptophyta</taxon>
        <taxon>Prymnesiophyceae</taxon>
        <taxon>Prymnesiales</taxon>
        <taxon>Chrysochromulinaceae</taxon>
        <taxon>Chrysochromulina</taxon>
    </lineage>
</organism>
<comment type="caution">
    <text evidence="2">The sequence shown here is derived from an EMBL/GenBank/DDBJ whole genome shotgun (WGS) entry which is preliminary data.</text>
</comment>